<dbReference type="InterPro" id="IPR039329">
    <property type="entry name" value="SIAE"/>
</dbReference>
<sequence length="471" mass="51991">MKGCKLFIIFREAIFLLLANLFFGETYADITLPTLFSDGMVLQQQANVPIWGTSDGTAVSVTTSWNGKKYHAEVDDEGAWRLMVKTPKAGGPYEICLNDGNEKILKNILIGEVWIASGQSNMGMRVGNSPKDTVLHASELIAEAGNPLIRLFRVPVKQSTQPLDDCDAAWMAPDSAAVSAFSAVAYQFALRLQHELKVPIGIVQAAYGGTQVQAWMDSTTLNTFPELAGRPAPEKISKNTPTVLFNAMIHPILGYGIKGAIWYQGEGNRATADRYTDWFAGMVRGWRQRWGQDDFPFYYVQIAPFKYDGKHESAYLRESQLDAADRIPNAGMTVTIDVGSESTIHPPDKTTVANRLSNVALAETYGRERGEVYGPKLKRTKMSGTVVRLYFDHVADGLVDSGRGLQCFEIAGENQVFYPAEARIASKDEIVVTCPQVVKPVSVRYAFKDWVVGDLYNSAGLPASSFRTDDW</sequence>
<keyword evidence="1" id="KW-0378">Hydrolase</keyword>
<protein>
    <submittedName>
        <fullName evidence="3">9-O-acetylesterase</fullName>
    </submittedName>
</protein>
<dbReference type="SUPFAM" id="SSF52266">
    <property type="entry name" value="SGNH hydrolase"/>
    <property type="match status" value="1"/>
</dbReference>
<dbReference type="InterPro" id="IPR036514">
    <property type="entry name" value="SGNH_hydro_sf"/>
</dbReference>
<organism evidence="3 4">
    <name type="scientific">Parapedobacter pyrenivorans</name>
    <dbReference type="NCBI Taxonomy" id="1305674"/>
    <lineage>
        <taxon>Bacteria</taxon>
        <taxon>Pseudomonadati</taxon>
        <taxon>Bacteroidota</taxon>
        <taxon>Sphingobacteriia</taxon>
        <taxon>Sphingobacteriales</taxon>
        <taxon>Sphingobacteriaceae</taxon>
        <taxon>Parapedobacter</taxon>
    </lineage>
</organism>
<dbReference type="AlphaFoldDB" id="A0A917MA31"/>
<dbReference type="Pfam" id="PF03629">
    <property type="entry name" value="SASA"/>
    <property type="match status" value="1"/>
</dbReference>
<dbReference type="RefSeq" id="WP_188505824.1">
    <property type="nucleotide sequence ID" value="NZ_BMER01000001.1"/>
</dbReference>
<dbReference type="Gene3D" id="3.40.50.1110">
    <property type="entry name" value="SGNH hydrolase"/>
    <property type="match status" value="1"/>
</dbReference>
<evidence type="ECO:0000313" key="4">
    <source>
        <dbReference type="Proteomes" id="UP000660862"/>
    </source>
</evidence>
<comment type="caution">
    <text evidence="3">The sequence shown here is derived from an EMBL/GenBank/DDBJ whole genome shotgun (WGS) entry which is preliminary data.</text>
</comment>
<dbReference type="Proteomes" id="UP000660862">
    <property type="component" value="Unassembled WGS sequence"/>
</dbReference>
<reference evidence="3" key="2">
    <citation type="submission" date="2020-09" db="EMBL/GenBank/DDBJ databases">
        <authorList>
            <person name="Sun Q."/>
            <person name="Zhou Y."/>
        </authorList>
    </citation>
    <scope>NUCLEOTIDE SEQUENCE</scope>
    <source>
        <strain evidence="3">CGMCC 1.12195</strain>
    </source>
</reference>
<dbReference type="InterPro" id="IPR005181">
    <property type="entry name" value="SASA"/>
</dbReference>
<keyword evidence="4" id="KW-1185">Reference proteome</keyword>
<evidence type="ECO:0000313" key="3">
    <source>
        <dbReference type="EMBL" id="GGG87171.1"/>
    </source>
</evidence>
<gene>
    <name evidence="3" type="ORF">GCM10007415_21070</name>
</gene>
<reference evidence="3" key="1">
    <citation type="journal article" date="2014" name="Int. J. Syst. Evol. Microbiol.">
        <title>Complete genome sequence of Corynebacterium casei LMG S-19264T (=DSM 44701T), isolated from a smear-ripened cheese.</title>
        <authorList>
            <consortium name="US DOE Joint Genome Institute (JGI-PGF)"/>
            <person name="Walter F."/>
            <person name="Albersmeier A."/>
            <person name="Kalinowski J."/>
            <person name="Ruckert C."/>
        </authorList>
    </citation>
    <scope>NUCLEOTIDE SEQUENCE</scope>
    <source>
        <strain evidence="3">CGMCC 1.12195</strain>
    </source>
</reference>
<dbReference type="EMBL" id="BMER01000001">
    <property type="protein sequence ID" value="GGG87171.1"/>
    <property type="molecule type" value="Genomic_DNA"/>
</dbReference>
<dbReference type="GO" id="GO:0005975">
    <property type="term" value="P:carbohydrate metabolic process"/>
    <property type="evidence" value="ECO:0007669"/>
    <property type="project" value="TreeGrafter"/>
</dbReference>
<evidence type="ECO:0000259" key="2">
    <source>
        <dbReference type="Pfam" id="PF03629"/>
    </source>
</evidence>
<feature type="domain" description="Sialate O-acetylesterase" evidence="2">
    <location>
        <begin position="112"/>
        <end position="345"/>
    </location>
</feature>
<accession>A0A917MA31</accession>
<dbReference type="PANTHER" id="PTHR22901">
    <property type="entry name" value="SIALATE O-ACETYLESTERASE"/>
    <property type="match status" value="1"/>
</dbReference>
<dbReference type="PANTHER" id="PTHR22901:SF0">
    <property type="entry name" value="SIALATE O-ACETYLESTERASE"/>
    <property type="match status" value="1"/>
</dbReference>
<evidence type="ECO:0000256" key="1">
    <source>
        <dbReference type="ARBA" id="ARBA00022801"/>
    </source>
</evidence>
<dbReference type="GO" id="GO:0001681">
    <property type="term" value="F:sialate O-acetylesterase activity"/>
    <property type="evidence" value="ECO:0007669"/>
    <property type="project" value="InterPro"/>
</dbReference>
<proteinExistence type="predicted"/>
<name>A0A917MA31_9SPHI</name>